<reference evidence="1" key="1">
    <citation type="journal article" date="2021" name="Genome Biol. Evol.">
        <title>A High-Quality Reference Genome for a Parasitic Bivalve with Doubly Uniparental Inheritance (Bivalvia: Unionida).</title>
        <authorList>
            <person name="Smith C.H."/>
        </authorList>
    </citation>
    <scope>NUCLEOTIDE SEQUENCE</scope>
    <source>
        <strain evidence="1">CHS0354</strain>
    </source>
</reference>
<keyword evidence="2" id="KW-1185">Reference proteome</keyword>
<organism evidence="1 2">
    <name type="scientific">Potamilus streckersoni</name>
    <dbReference type="NCBI Taxonomy" id="2493646"/>
    <lineage>
        <taxon>Eukaryota</taxon>
        <taxon>Metazoa</taxon>
        <taxon>Spiralia</taxon>
        <taxon>Lophotrochozoa</taxon>
        <taxon>Mollusca</taxon>
        <taxon>Bivalvia</taxon>
        <taxon>Autobranchia</taxon>
        <taxon>Heteroconchia</taxon>
        <taxon>Palaeoheterodonta</taxon>
        <taxon>Unionida</taxon>
        <taxon>Unionoidea</taxon>
        <taxon>Unionidae</taxon>
        <taxon>Ambleminae</taxon>
        <taxon>Lampsilini</taxon>
        <taxon>Potamilus</taxon>
    </lineage>
</organism>
<dbReference type="EMBL" id="JAEAOA010001018">
    <property type="protein sequence ID" value="KAK3592741.1"/>
    <property type="molecule type" value="Genomic_DNA"/>
</dbReference>
<accession>A0AAE0VWI9</accession>
<evidence type="ECO:0000313" key="1">
    <source>
        <dbReference type="EMBL" id="KAK3592741.1"/>
    </source>
</evidence>
<protein>
    <submittedName>
        <fullName evidence="1">Uncharacterized protein</fullName>
    </submittedName>
</protein>
<dbReference type="Proteomes" id="UP001195483">
    <property type="component" value="Unassembled WGS sequence"/>
</dbReference>
<gene>
    <name evidence="1" type="ORF">CHS0354_016497</name>
</gene>
<evidence type="ECO:0000313" key="2">
    <source>
        <dbReference type="Proteomes" id="UP001195483"/>
    </source>
</evidence>
<name>A0AAE0VWI9_9BIVA</name>
<reference evidence="1" key="3">
    <citation type="submission" date="2023-05" db="EMBL/GenBank/DDBJ databases">
        <authorList>
            <person name="Smith C.H."/>
        </authorList>
    </citation>
    <scope>NUCLEOTIDE SEQUENCE</scope>
    <source>
        <strain evidence="1">CHS0354</strain>
        <tissue evidence="1">Mantle</tissue>
    </source>
</reference>
<dbReference type="AlphaFoldDB" id="A0AAE0VWI9"/>
<sequence length="190" mass="21467">MTLPQWFINGMSSSAKHEKITSTSLNHTLDAAFTVDNQDYMLQHGNNDSYTNHHEMCNCGIMEDISEPSNYIYSVVDSEVNVATYATVKPKDVQKASNGSKSITSEVNEQLNDPNKIGSENVTGNVYDKANFHLRDGLNDQSDTIYDTTNESSKSMYQSNEMYNKVKCGRTGEYMTYVTRMDTDFTYDHV</sequence>
<reference evidence="1" key="2">
    <citation type="journal article" date="2021" name="Genome Biol. Evol.">
        <title>Developing a high-quality reference genome for a parasitic bivalve with doubly uniparental inheritance (Bivalvia: Unionida).</title>
        <authorList>
            <person name="Smith C.H."/>
        </authorList>
    </citation>
    <scope>NUCLEOTIDE SEQUENCE</scope>
    <source>
        <strain evidence="1">CHS0354</strain>
        <tissue evidence="1">Mantle</tissue>
    </source>
</reference>
<proteinExistence type="predicted"/>
<comment type="caution">
    <text evidence="1">The sequence shown here is derived from an EMBL/GenBank/DDBJ whole genome shotgun (WGS) entry which is preliminary data.</text>
</comment>